<dbReference type="EMBL" id="JBBWWR010000001">
    <property type="protein sequence ID" value="KAK8971060.1"/>
    <property type="molecule type" value="Genomic_DNA"/>
</dbReference>
<feature type="transmembrane region" description="Helical" evidence="7">
    <location>
        <begin position="215"/>
        <end position="235"/>
    </location>
</feature>
<feature type="transmembrane region" description="Helical" evidence="7">
    <location>
        <begin position="28"/>
        <end position="45"/>
    </location>
</feature>
<dbReference type="PROSITE" id="PS00217">
    <property type="entry name" value="SUGAR_TRANSPORT_2"/>
    <property type="match status" value="1"/>
</dbReference>
<keyword evidence="4 7" id="KW-0812">Transmembrane</keyword>
<dbReference type="PANTHER" id="PTHR48020">
    <property type="entry name" value="PROTON MYO-INOSITOL COTRANSPORTER"/>
    <property type="match status" value="1"/>
</dbReference>
<dbReference type="InterPro" id="IPR005828">
    <property type="entry name" value="MFS_sugar_transport-like"/>
</dbReference>
<evidence type="ECO:0000256" key="6">
    <source>
        <dbReference type="ARBA" id="ARBA00023136"/>
    </source>
</evidence>
<dbReference type="InterPro" id="IPR005829">
    <property type="entry name" value="Sugar_transporter_CS"/>
</dbReference>
<evidence type="ECO:0000313" key="9">
    <source>
        <dbReference type="EMBL" id="KAK8971060.1"/>
    </source>
</evidence>
<evidence type="ECO:0000256" key="1">
    <source>
        <dbReference type="ARBA" id="ARBA00004141"/>
    </source>
</evidence>
<organism evidence="9 10">
    <name type="scientific">Platanthera guangdongensis</name>
    <dbReference type="NCBI Taxonomy" id="2320717"/>
    <lineage>
        <taxon>Eukaryota</taxon>
        <taxon>Viridiplantae</taxon>
        <taxon>Streptophyta</taxon>
        <taxon>Embryophyta</taxon>
        <taxon>Tracheophyta</taxon>
        <taxon>Spermatophyta</taxon>
        <taxon>Magnoliopsida</taxon>
        <taxon>Liliopsida</taxon>
        <taxon>Asparagales</taxon>
        <taxon>Orchidaceae</taxon>
        <taxon>Orchidoideae</taxon>
        <taxon>Orchideae</taxon>
        <taxon>Orchidinae</taxon>
        <taxon>Platanthera</taxon>
    </lineage>
</organism>
<keyword evidence="6 7" id="KW-0472">Membrane</keyword>
<feature type="transmembrane region" description="Helical" evidence="7">
    <location>
        <begin position="185"/>
        <end position="203"/>
    </location>
</feature>
<accession>A0ABR2N4J8</accession>
<proteinExistence type="inferred from homology"/>
<dbReference type="PANTHER" id="PTHR48020:SF12">
    <property type="entry name" value="PROTON MYO-INOSITOL COTRANSPORTER"/>
    <property type="match status" value="1"/>
</dbReference>
<comment type="subcellular location">
    <subcellularLocation>
        <location evidence="1">Membrane</location>
        <topology evidence="1">Multi-pass membrane protein</topology>
    </subcellularLocation>
</comment>
<evidence type="ECO:0000256" key="4">
    <source>
        <dbReference type="ARBA" id="ARBA00022692"/>
    </source>
</evidence>
<dbReference type="Gene3D" id="1.20.1250.20">
    <property type="entry name" value="MFS general substrate transporter like domains"/>
    <property type="match status" value="1"/>
</dbReference>
<dbReference type="InterPro" id="IPR020846">
    <property type="entry name" value="MFS_dom"/>
</dbReference>
<evidence type="ECO:0000256" key="3">
    <source>
        <dbReference type="ARBA" id="ARBA00022448"/>
    </source>
</evidence>
<keyword evidence="3" id="KW-0813">Transport</keyword>
<evidence type="ECO:0000256" key="7">
    <source>
        <dbReference type="SAM" id="Phobius"/>
    </source>
</evidence>
<evidence type="ECO:0000313" key="10">
    <source>
        <dbReference type="Proteomes" id="UP001412067"/>
    </source>
</evidence>
<comment type="caution">
    <text evidence="9">The sequence shown here is derived from an EMBL/GenBank/DDBJ whole genome shotgun (WGS) entry which is preliminary data.</text>
</comment>
<comment type="similarity">
    <text evidence="2">Belongs to the major facilitator superfamily. Sugar transporter (TC 2.A.1.1) family.</text>
</comment>
<dbReference type="SUPFAM" id="SSF103473">
    <property type="entry name" value="MFS general substrate transporter"/>
    <property type="match status" value="1"/>
</dbReference>
<feature type="domain" description="Major facilitator superfamily (MFS) profile" evidence="8">
    <location>
        <begin position="107"/>
        <end position="323"/>
    </location>
</feature>
<name>A0ABR2N4J8_9ASPA</name>
<keyword evidence="5 7" id="KW-1133">Transmembrane helix</keyword>
<keyword evidence="10" id="KW-1185">Reference proteome</keyword>
<gene>
    <name evidence="9" type="primary">INT1</name>
    <name evidence="9" type="ORF">KSP40_PGU019682</name>
</gene>
<evidence type="ECO:0000256" key="2">
    <source>
        <dbReference type="ARBA" id="ARBA00010992"/>
    </source>
</evidence>
<evidence type="ECO:0000259" key="8">
    <source>
        <dbReference type="PROSITE" id="PS50850"/>
    </source>
</evidence>
<dbReference type="PROSITE" id="PS50850">
    <property type="entry name" value="MFS"/>
    <property type="match status" value="1"/>
</dbReference>
<protein>
    <submittedName>
        <fullName evidence="9">Inositol transporter 1</fullName>
    </submittedName>
</protein>
<dbReference type="InterPro" id="IPR036259">
    <property type="entry name" value="MFS_trans_sf"/>
</dbReference>
<reference evidence="9 10" key="1">
    <citation type="journal article" date="2022" name="Nat. Plants">
        <title>Genomes of leafy and leafless Platanthera orchids illuminate the evolution of mycoheterotrophy.</title>
        <authorList>
            <person name="Li M.H."/>
            <person name="Liu K.W."/>
            <person name="Li Z."/>
            <person name="Lu H.C."/>
            <person name="Ye Q.L."/>
            <person name="Zhang D."/>
            <person name="Wang J.Y."/>
            <person name="Li Y.F."/>
            <person name="Zhong Z.M."/>
            <person name="Liu X."/>
            <person name="Yu X."/>
            <person name="Liu D.K."/>
            <person name="Tu X.D."/>
            <person name="Liu B."/>
            <person name="Hao Y."/>
            <person name="Liao X.Y."/>
            <person name="Jiang Y.T."/>
            <person name="Sun W.H."/>
            <person name="Chen J."/>
            <person name="Chen Y.Q."/>
            <person name="Ai Y."/>
            <person name="Zhai J.W."/>
            <person name="Wu S.S."/>
            <person name="Zhou Z."/>
            <person name="Hsiao Y.Y."/>
            <person name="Wu W.L."/>
            <person name="Chen Y.Y."/>
            <person name="Lin Y.F."/>
            <person name="Hsu J.L."/>
            <person name="Li C.Y."/>
            <person name="Wang Z.W."/>
            <person name="Zhao X."/>
            <person name="Zhong W.Y."/>
            <person name="Ma X.K."/>
            <person name="Ma L."/>
            <person name="Huang J."/>
            <person name="Chen G.Z."/>
            <person name="Huang M.Z."/>
            <person name="Huang L."/>
            <person name="Peng D.H."/>
            <person name="Luo Y.B."/>
            <person name="Zou S.Q."/>
            <person name="Chen S.P."/>
            <person name="Lan S."/>
            <person name="Tsai W.C."/>
            <person name="Van de Peer Y."/>
            <person name="Liu Z.J."/>
        </authorList>
    </citation>
    <scope>NUCLEOTIDE SEQUENCE [LARGE SCALE GENOMIC DNA]</scope>
    <source>
        <strain evidence="9">Lor288</strain>
    </source>
</reference>
<dbReference type="Pfam" id="PF00083">
    <property type="entry name" value="Sugar_tr"/>
    <property type="match status" value="1"/>
</dbReference>
<sequence length="323" mass="34490">MRIDSSPGSSGILDPSPRRTMRYFGNRYVLGLTATSGISGLLFGYDTGKVLLGRSQMLLIPLVDGSEDFDSPLLQAGKSESAHPEDEPVAEDVFLDPEKVLIKETEMALLQASGRRLWRMNKSTVVDDVQQEADLGGGGRAEGEDEWPGGWPEIGVTTGVISGALLYIRDDFREVNDSSFLQETIVSMALVGAIIGALVGGWINDTWGRKRATLIADAFFIIGSLVMCAAPDAFVLIIGRFLIGLCVGVASVTSPVYIAEVSPSEIRGGLVSTNVLMITGGQFLSYLVNLAFTELCCTPTTNRRQVLGVRALAALPLALAAEC</sequence>
<dbReference type="InterPro" id="IPR050814">
    <property type="entry name" value="Myo-inositol_Transporter"/>
</dbReference>
<dbReference type="Proteomes" id="UP001412067">
    <property type="component" value="Unassembled WGS sequence"/>
</dbReference>
<evidence type="ECO:0000256" key="5">
    <source>
        <dbReference type="ARBA" id="ARBA00022989"/>
    </source>
</evidence>